<evidence type="ECO:0000313" key="2">
    <source>
        <dbReference type="Proteomes" id="UP001215712"/>
    </source>
</evidence>
<protein>
    <submittedName>
        <fullName evidence="1">Uncharacterized protein</fullName>
    </submittedName>
</protein>
<sequence length="344" mass="38810">MTSYLYPQQDHLKDLNGIHANPLHENSDSSQVTLAVRQRHQALPEADISNLASVLADLGKASSETNPHRATESLHSLIRSVTDITTSHTKDYSSPSHAVSISTGDLAVYAMRDAIQWWAHWDRSMKDDYWKRLYIAFSTIPEDLIIPPQHLLDGEFRLLGNSFADLMNGLRTESVAADNIAFMEKCLLQQYLVQYLDKTDPKFRNIMRSDSECQARWRDIMANTYGSTAALLAANKSKSVGLFGTALQMTITMDTLAMEQVCHSLIPATMDSQDYRQCSEPEFRGVYLQYMNLLHMIPTAPLLSRSVSSGLHFIPSMDGARERRKSVRFPMSVSLLNKVRSYSQ</sequence>
<organism evidence="1 2">
    <name type="scientific">Penicillium malachiteum</name>
    <dbReference type="NCBI Taxonomy" id="1324776"/>
    <lineage>
        <taxon>Eukaryota</taxon>
        <taxon>Fungi</taxon>
        <taxon>Dikarya</taxon>
        <taxon>Ascomycota</taxon>
        <taxon>Pezizomycotina</taxon>
        <taxon>Eurotiomycetes</taxon>
        <taxon>Eurotiomycetidae</taxon>
        <taxon>Eurotiales</taxon>
        <taxon>Aspergillaceae</taxon>
        <taxon>Penicillium</taxon>
    </lineage>
</organism>
<comment type="caution">
    <text evidence="1">The sequence shown here is derived from an EMBL/GenBank/DDBJ whole genome shotgun (WGS) entry which is preliminary data.</text>
</comment>
<proteinExistence type="predicted"/>
<dbReference type="Proteomes" id="UP001215712">
    <property type="component" value="Unassembled WGS sequence"/>
</dbReference>
<gene>
    <name evidence="1" type="ORF">N7493_000931</name>
</gene>
<dbReference type="AlphaFoldDB" id="A0AAD6HYF5"/>
<evidence type="ECO:0000313" key="1">
    <source>
        <dbReference type="EMBL" id="KAJ5741059.1"/>
    </source>
</evidence>
<reference evidence="1" key="2">
    <citation type="submission" date="2023-01" db="EMBL/GenBank/DDBJ databases">
        <authorList>
            <person name="Petersen C."/>
        </authorList>
    </citation>
    <scope>NUCLEOTIDE SEQUENCE</scope>
    <source>
        <strain evidence="1">IBT 17514</strain>
    </source>
</reference>
<dbReference type="EMBL" id="JAQJAN010000001">
    <property type="protein sequence ID" value="KAJ5741059.1"/>
    <property type="molecule type" value="Genomic_DNA"/>
</dbReference>
<name>A0AAD6HYF5_9EURO</name>
<reference evidence="1" key="1">
    <citation type="journal article" date="2023" name="IMA Fungus">
        <title>Comparative genomic study of the Penicillium genus elucidates a diverse pangenome and 15 lateral gene transfer events.</title>
        <authorList>
            <person name="Petersen C."/>
            <person name="Sorensen T."/>
            <person name="Nielsen M.R."/>
            <person name="Sondergaard T.E."/>
            <person name="Sorensen J.L."/>
            <person name="Fitzpatrick D.A."/>
            <person name="Frisvad J.C."/>
            <person name="Nielsen K.L."/>
        </authorList>
    </citation>
    <scope>NUCLEOTIDE SEQUENCE</scope>
    <source>
        <strain evidence="1">IBT 17514</strain>
    </source>
</reference>
<keyword evidence="2" id="KW-1185">Reference proteome</keyword>
<accession>A0AAD6HYF5</accession>